<evidence type="ECO:0000313" key="3">
    <source>
        <dbReference type="Proteomes" id="UP001168528"/>
    </source>
</evidence>
<dbReference type="InterPro" id="IPR024072">
    <property type="entry name" value="DHFR-like_dom_sf"/>
</dbReference>
<dbReference type="RefSeq" id="WP_302038878.1">
    <property type="nucleotide sequence ID" value="NZ_JAUKPO010000010.1"/>
</dbReference>
<feature type="domain" description="Bacterial bifunctional deaminase-reductase C-terminal" evidence="1">
    <location>
        <begin position="2"/>
        <end position="175"/>
    </location>
</feature>
<accession>A0ABT8R9Z0</accession>
<name>A0ABT8R9Z0_9BACT</name>
<keyword evidence="3" id="KW-1185">Reference proteome</keyword>
<protein>
    <submittedName>
        <fullName evidence="2">Dihydrofolate reductase family protein</fullName>
    </submittedName>
</protein>
<gene>
    <name evidence="2" type="ORF">Q0590_17500</name>
</gene>
<organism evidence="2 3">
    <name type="scientific">Rhodocytophaga aerolata</name>
    <dbReference type="NCBI Taxonomy" id="455078"/>
    <lineage>
        <taxon>Bacteria</taxon>
        <taxon>Pseudomonadati</taxon>
        <taxon>Bacteroidota</taxon>
        <taxon>Cytophagia</taxon>
        <taxon>Cytophagales</taxon>
        <taxon>Rhodocytophagaceae</taxon>
        <taxon>Rhodocytophaga</taxon>
    </lineage>
</organism>
<comment type="caution">
    <text evidence="2">The sequence shown here is derived from an EMBL/GenBank/DDBJ whole genome shotgun (WGS) entry which is preliminary data.</text>
</comment>
<dbReference type="Gene3D" id="3.40.430.10">
    <property type="entry name" value="Dihydrofolate Reductase, subunit A"/>
    <property type="match status" value="1"/>
</dbReference>
<dbReference type="EMBL" id="JAUKPO010000010">
    <property type="protein sequence ID" value="MDO1448073.1"/>
    <property type="molecule type" value="Genomic_DNA"/>
</dbReference>
<evidence type="ECO:0000259" key="1">
    <source>
        <dbReference type="Pfam" id="PF01872"/>
    </source>
</evidence>
<evidence type="ECO:0000313" key="2">
    <source>
        <dbReference type="EMBL" id="MDO1448073.1"/>
    </source>
</evidence>
<proteinExistence type="predicted"/>
<dbReference type="PANTHER" id="PTHR38011">
    <property type="entry name" value="DIHYDROFOLATE REDUCTASE FAMILY PROTEIN (AFU_ORTHOLOGUE AFUA_8G06820)"/>
    <property type="match status" value="1"/>
</dbReference>
<dbReference type="Pfam" id="PF01872">
    <property type="entry name" value="RibD_C"/>
    <property type="match status" value="1"/>
</dbReference>
<sequence length="187" mass="20938">MRKIILDLAVSLDGFIEGANGEIDWCVFDDEVAAELNTFIQGIDAVLYGRVSYELFGHYQPGADRPEAERDFYGKVNTLTKYVFSSTLEKVAGSAILIKDSISERVQEIKQQAGKDIWLFGGGGLITTFVNLNLIDEYRIGVHPVVLGAGIPLFKNIQQRVNLRLIRTKHFRSGLAGLYYQPVRNQI</sequence>
<dbReference type="Proteomes" id="UP001168528">
    <property type="component" value="Unassembled WGS sequence"/>
</dbReference>
<dbReference type="PANTHER" id="PTHR38011:SF11">
    <property type="entry name" value="2,5-DIAMINO-6-RIBOSYLAMINO-4(3H)-PYRIMIDINONE 5'-PHOSPHATE REDUCTASE"/>
    <property type="match status" value="1"/>
</dbReference>
<reference evidence="2" key="1">
    <citation type="submission" date="2023-07" db="EMBL/GenBank/DDBJ databases">
        <title>The genome sequence of Rhodocytophaga aerolata KACC 12507.</title>
        <authorList>
            <person name="Zhang X."/>
        </authorList>
    </citation>
    <scope>NUCLEOTIDE SEQUENCE</scope>
    <source>
        <strain evidence="2">KACC 12507</strain>
    </source>
</reference>
<dbReference type="InterPro" id="IPR050765">
    <property type="entry name" value="Riboflavin_Biosynth_HTPR"/>
</dbReference>
<dbReference type="InterPro" id="IPR002734">
    <property type="entry name" value="RibDG_C"/>
</dbReference>
<dbReference type="SUPFAM" id="SSF53597">
    <property type="entry name" value="Dihydrofolate reductase-like"/>
    <property type="match status" value="1"/>
</dbReference>